<accession>A0AA88CX04</accession>
<evidence type="ECO:0000313" key="2">
    <source>
        <dbReference type="EMBL" id="GMN33746.1"/>
    </source>
</evidence>
<name>A0AA88CX04_FICCA</name>
<reference evidence="2" key="1">
    <citation type="submission" date="2023-07" db="EMBL/GenBank/DDBJ databases">
        <title>draft genome sequence of fig (Ficus carica).</title>
        <authorList>
            <person name="Takahashi T."/>
            <person name="Nishimura K."/>
        </authorList>
    </citation>
    <scope>NUCLEOTIDE SEQUENCE</scope>
</reference>
<dbReference type="AlphaFoldDB" id="A0AA88CX04"/>
<gene>
    <name evidence="2" type="ORF">TIFTF001_004333</name>
</gene>
<keyword evidence="3" id="KW-1185">Reference proteome</keyword>
<comment type="caution">
    <text evidence="2">The sequence shown here is derived from an EMBL/GenBank/DDBJ whole genome shotgun (WGS) entry which is preliminary data.</text>
</comment>
<proteinExistence type="predicted"/>
<organism evidence="2 3">
    <name type="scientific">Ficus carica</name>
    <name type="common">Common fig</name>
    <dbReference type="NCBI Taxonomy" id="3494"/>
    <lineage>
        <taxon>Eukaryota</taxon>
        <taxon>Viridiplantae</taxon>
        <taxon>Streptophyta</taxon>
        <taxon>Embryophyta</taxon>
        <taxon>Tracheophyta</taxon>
        <taxon>Spermatophyta</taxon>
        <taxon>Magnoliopsida</taxon>
        <taxon>eudicotyledons</taxon>
        <taxon>Gunneridae</taxon>
        <taxon>Pentapetalae</taxon>
        <taxon>rosids</taxon>
        <taxon>fabids</taxon>
        <taxon>Rosales</taxon>
        <taxon>Moraceae</taxon>
        <taxon>Ficeae</taxon>
        <taxon>Ficus</taxon>
    </lineage>
</organism>
<evidence type="ECO:0000313" key="3">
    <source>
        <dbReference type="Proteomes" id="UP001187192"/>
    </source>
</evidence>
<protein>
    <submittedName>
        <fullName evidence="2">Uncharacterized protein</fullName>
    </submittedName>
</protein>
<dbReference type="Proteomes" id="UP001187192">
    <property type="component" value="Unassembled WGS sequence"/>
</dbReference>
<feature type="region of interest" description="Disordered" evidence="1">
    <location>
        <begin position="1"/>
        <end position="66"/>
    </location>
</feature>
<sequence length="66" mass="7474">MTLSKCHMNSDAGATHTTTFTSRRLHQLPKPDQIPKVGSHQTSEYSPETMLQAHDTNLRPNFDPLR</sequence>
<dbReference type="EMBL" id="BTGU01000004">
    <property type="protein sequence ID" value="GMN33746.1"/>
    <property type="molecule type" value="Genomic_DNA"/>
</dbReference>
<evidence type="ECO:0000256" key="1">
    <source>
        <dbReference type="SAM" id="MobiDB-lite"/>
    </source>
</evidence>